<dbReference type="Proteomes" id="UP001055072">
    <property type="component" value="Unassembled WGS sequence"/>
</dbReference>
<evidence type="ECO:0000313" key="2">
    <source>
        <dbReference type="Proteomes" id="UP001055072"/>
    </source>
</evidence>
<accession>A0ACB8U8G3</accession>
<protein>
    <submittedName>
        <fullName evidence="1">FAD binding domain-containing protein</fullName>
    </submittedName>
</protein>
<evidence type="ECO:0000313" key="1">
    <source>
        <dbReference type="EMBL" id="KAI0090682.1"/>
    </source>
</evidence>
<sequence length="553" mass="61130">MSVEPASILIVGAGPTGLILALALRQNNIPVRIIEKDTEFHKGQRGAGNQPRTLEIYNALGTLPDIFKEGHVPMPVASYKIQDGKEVVLKMDMVEVGEPTPDVPFRTPYLIGQSHNEEIHRRHLANYGTEVELGTELFDLTQDENGVTAELAHHKDGQETKETVRVKYLVSAEGARSVARKLLDIPFLGQTHDAMRLNLVDMQLKGVSRDVWHQWGDVGSKAVYIRPTEWPDVFSIMTGGSDVDCDLIHNDRQALIDLVVEVTKRDNLEFGDIIWQSVWRANVRMVEKFGKGRVFLIGDAAHVHSPTGGQGLNTGAQDAINLAWKLSLVLKYPSVQPSLLDSYENERLPVVRDMLFRTTELLKATVNYRAKGQDGTPAEPSHMRRPKILQQLGVNYRWSPIVVDEQPKEEGEEDVSGAYKPEDPSVLKAGDRAPDSPGLVRVDGNEKKKTLFDIFRPTRHTVLLFGENQEVLEVLKKAPAGSLYTVLVVPKENSATGAGVDAVFVDVDGYAHTFYPSVSKGFKTVIIRPDGVVGAIVKGKEGVEKYLKAVFGA</sequence>
<reference evidence="1" key="1">
    <citation type="journal article" date="2021" name="Environ. Microbiol.">
        <title>Gene family expansions and transcriptome signatures uncover fungal adaptations to wood decay.</title>
        <authorList>
            <person name="Hage H."/>
            <person name="Miyauchi S."/>
            <person name="Viragh M."/>
            <person name="Drula E."/>
            <person name="Min B."/>
            <person name="Chaduli D."/>
            <person name="Navarro D."/>
            <person name="Favel A."/>
            <person name="Norest M."/>
            <person name="Lesage-Meessen L."/>
            <person name="Balint B."/>
            <person name="Merenyi Z."/>
            <person name="de Eugenio L."/>
            <person name="Morin E."/>
            <person name="Martinez A.T."/>
            <person name="Baldrian P."/>
            <person name="Stursova M."/>
            <person name="Martinez M.J."/>
            <person name="Novotny C."/>
            <person name="Magnuson J.K."/>
            <person name="Spatafora J.W."/>
            <person name="Maurice S."/>
            <person name="Pangilinan J."/>
            <person name="Andreopoulos W."/>
            <person name="LaButti K."/>
            <person name="Hundley H."/>
            <person name="Na H."/>
            <person name="Kuo A."/>
            <person name="Barry K."/>
            <person name="Lipzen A."/>
            <person name="Henrissat B."/>
            <person name="Riley R."/>
            <person name="Ahrendt S."/>
            <person name="Nagy L.G."/>
            <person name="Grigoriev I.V."/>
            <person name="Martin F."/>
            <person name="Rosso M.N."/>
        </authorList>
    </citation>
    <scope>NUCLEOTIDE SEQUENCE</scope>
    <source>
        <strain evidence="1">CBS 384.51</strain>
    </source>
</reference>
<proteinExistence type="predicted"/>
<organism evidence="1 2">
    <name type="scientific">Irpex rosettiformis</name>
    <dbReference type="NCBI Taxonomy" id="378272"/>
    <lineage>
        <taxon>Eukaryota</taxon>
        <taxon>Fungi</taxon>
        <taxon>Dikarya</taxon>
        <taxon>Basidiomycota</taxon>
        <taxon>Agaricomycotina</taxon>
        <taxon>Agaricomycetes</taxon>
        <taxon>Polyporales</taxon>
        <taxon>Irpicaceae</taxon>
        <taxon>Irpex</taxon>
    </lineage>
</organism>
<dbReference type="EMBL" id="MU274907">
    <property type="protein sequence ID" value="KAI0090682.1"/>
    <property type="molecule type" value="Genomic_DNA"/>
</dbReference>
<comment type="caution">
    <text evidence="1">The sequence shown here is derived from an EMBL/GenBank/DDBJ whole genome shotgun (WGS) entry which is preliminary data.</text>
</comment>
<keyword evidence="2" id="KW-1185">Reference proteome</keyword>
<gene>
    <name evidence="1" type="ORF">BDY19DRAFT_992107</name>
</gene>
<name>A0ACB8U8G3_9APHY</name>